<dbReference type="WBParaSite" id="SMUV_0000528601-mRNA-1">
    <property type="protein sequence ID" value="SMUV_0000528601-mRNA-1"/>
    <property type="gene ID" value="SMUV_0000528601"/>
</dbReference>
<reference evidence="3" key="1">
    <citation type="submission" date="2017-02" db="UniProtKB">
        <authorList>
            <consortium name="WormBaseParasite"/>
        </authorList>
    </citation>
    <scope>IDENTIFICATION</scope>
</reference>
<keyword evidence="2" id="KW-1185">Reference proteome</keyword>
<accession>A0A0N5AL82</accession>
<dbReference type="Proteomes" id="UP000046393">
    <property type="component" value="Unplaced"/>
</dbReference>
<protein>
    <submittedName>
        <fullName evidence="3">CX domain-containing protein</fullName>
    </submittedName>
</protein>
<keyword evidence="1" id="KW-1133">Transmembrane helix</keyword>
<feature type="transmembrane region" description="Helical" evidence="1">
    <location>
        <begin position="111"/>
        <end position="138"/>
    </location>
</feature>
<evidence type="ECO:0000256" key="1">
    <source>
        <dbReference type="SAM" id="Phobius"/>
    </source>
</evidence>
<name>A0A0N5AL82_9BILA</name>
<dbReference type="AlphaFoldDB" id="A0A0N5AL82"/>
<evidence type="ECO:0000313" key="2">
    <source>
        <dbReference type="Proteomes" id="UP000046393"/>
    </source>
</evidence>
<organism evidence="2 3">
    <name type="scientific">Syphacia muris</name>
    <dbReference type="NCBI Taxonomy" id="451379"/>
    <lineage>
        <taxon>Eukaryota</taxon>
        <taxon>Metazoa</taxon>
        <taxon>Ecdysozoa</taxon>
        <taxon>Nematoda</taxon>
        <taxon>Chromadorea</taxon>
        <taxon>Rhabditida</taxon>
        <taxon>Spirurina</taxon>
        <taxon>Oxyuridomorpha</taxon>
        <taxon>Oxyuroidea</taxon>
        <taxon>Oxyuridae</taxon>
        <taxon>Syphacia</taxon>
    </lineage>
</organism>
<keyword evidence="1" id="KW-0472">Membrane</keyword>
<keyword evidence="1" id="KW-0812">Transmembrane</keyword>
<sequence length="185" mass="20907">MASRWSNLPYSEQEQLYLAQTTTTRLPIAAIAPIRRSIGAFFKQEISDKDCKVMQSASNITVLDDDQILCYYKNVANDSLIPYVCELGCCPHGCCTIQEMSKFVFCLSSSYGWAIGLFLLLIFIIILTFLALFTVCYINRQKNRQIRQNALNSIDESISGSQVSCPASYYGQEGYYPYVTDVKAY</sequence>
<evidence type="ECO:0000313" key="3">
    <source>
        <dbReference type="WBParaSite" id="SMUV_0000528601-mRNA-1"/>
    </source>
</evidence>
<proteinExistence type="predicted"/>